<dbReference type="InterPro" id="IPR023393">
    <property type="entry name" value="START-like_dom_sf"/>
</dbReference>
<dbReference type="Gene3D" id="3.30.530.20">
    <property type="match status" value="1"/>
</dbReference>
<dbReference type="AlphaFoldDB" id="A0A2W7I2V7"/>
<proteinExistence type="predicted"/>
<dbReference type="EMBL" id="QKYV01000005">
    <property type="protein sequence ID" value="PZW39782.1"/>
    <property type="molecule type" value="Genomic_DNA"/>
</dbReference>
<protein>
    <recommendedName>
        <fullName evidence="3">Polyketide cyclase/dehydrase/lipid transport protein</fullName>
    </recommendedName>
</protein>
<gene>
    <name evidence="1" type="ORF">LX95_02147</name>
</gene>
<evidence type="ECO:0000313" key="2">
    <source>
        <dbReference type="Proteomes" id="UP000249542"/>
    </source>
</evidence>
<dbReference type="SUPFAM" id="SSF55961">
    <property type="entry name" value="Bet v1-like"/>
    <property type="match status" value="1"/>
</dbReference>
<reference evidence="1 2" key="1">
    <citation type="submission" date="2018-06" db="EMBL/GenBank/DDBJ databases">
        <title>Genomic Encyclopedia of Archaeal and Bacterial Type Strains, Phase II (KMG-II): from individual species to whole genera.</title>
        <authorList>
            <person name="Goeker M."/>
        </authorList>
    </citation>
    <scope>NUCLEOTIDE SEQUENCE [LARGE SCALE GENOMIC DNA]</scope>
    <source>
        <strain evidence="1 2">DSM 15361</strain>
    </source>
</reference>
<accession>A0A2W7I2V7</accession>
<sequence length="151" mass="17601">MKYTSQIVIELPRTEVIAKMDSMENLQHWQKGLLEATPLTGELGKEGSQMKLSYKMGKREMEMIETIIENDFPKEFHATYDTKGVHNIQHNYFNVTGENQTTWISESEFKFSNLSLKFLGWIMPNIFKKQSLKYMKDFKAFAEEGTSVKNT</sequence>
<dbReference type="CDD" id="cd07812">
    <property type="entry name" value="SRPBCC"/>
    <property type="match status" value="1"/>
</dbReference>
<name>A0A2W7I2V7_9FLAO</name>
<keyword evidence="2" id="KW-1185">Reference proteome</keyword>
<organism evidence="1 2">
    <name type="scientific">Mesonia algae</name>
    <dbReference type="NCBI Taxonomy" id="213248"/>
    <lineage>
        <taxon>Bacteria</taxon>
        <taxon>Pseudomonadati</taxon>
        <taxon>Bacteroidota</taxon>
        <taxon>Flavobacteriia</taxon>
        <taxon>Flavobacteriales</taxon>
        <taxon>Flavobacteriaceae</taxon>
        <taxon>Mesonia</taxon>
    </lineage>
</organism>
<dbReference type="Proteomes" id="UP000249542">
    <property type="component" value="Unassembled WGS sequence"/>
</dbReference>
<dbReference type="RefSeq" id="WP_111541422.1">
    <property type="nucleotide sequence ID" value="NZ_QKYV01000005.1"/>
</dbReference>
<evidence type="ECO:0008006" key="3">
    <source>
        <dbReference type="Google" id="ProtNLM"/>
    </source>
</evidence>
<evidence type="ECO:0000313" key="1">
    <source>
        <dbReference type="EMBL" id="PZW39782.1"/>
    </source>
</evidence>
<comment type="caution">
    <text evidence="1">The sequence shown here is derived from an EMBL/GenBank/DDBJ whole genome shotgun (WGS) entry which is preliminary data.</text>
</comment>